<dbReference type="FunFam" id="3.30.70.330:FF:000020">
    <property type="entry name" value="RNA-binding protein Musashi homolog 2 isoform X1"/>
    <property type="match status" value="1"/>
</dbReference>
<dbReference type="PANTHER" id="PTHR48032:SF18">
    <property type="entry name" value="RRM DOMAIN-CONTAINING PROTEIN"/>
    <property type="match status" value="1"/>
</dbReference>
<keyword evidence="10" id="KW-1185">Reference proteome</keyword>
<keyword evidence="3" id="KW-0963">Cytoplasm</keyword>
<dbReference type="InterPro" id="IPR012677">
    <property type="entry name" value="Nucleotide-bd_a/b_plait_sf"/>
</dbReference>
<dbReference type="Gene3D" id="3.30.70.330">
    <property type="match status" value="2"/>
</dbReference>
<dbReference type="GO" id="GO:0005737">
    <property type="term" value="C:cytoplasm"/>
    <property type="evidence" value="ECO:0007669"/>
    <property type="project" value="UniProtKB-SubCell"/>
</dbReference>
<feature type="domain" description="RRM" evidence="9">
    <location>
        <begin position="130"/>
        <end position="209"/>
    </location>
</feature>
<evidence type="ECO:0000256" key="7">
    <source>
        <dbReference type="PROSITE-ProRule" id="PRU00176"/>
    </source>
</evidence>
<evidence type="ECO:0000256" key="8">
    <source>
        <dbReference type="SAM" id="MobiDB-lite"/>
    </source>
</evidence>
<dbReference type="WBParaSite" id="TCONS_00007288.p1">
    <property type="protein sequence ID" value="TCONS_00007288.p1"/>
    <property type="gene ID" value="XLOC_005326"/>
</dbReference>
<dbReference type="GO" id="GO:0003729">
    <property type="term" value="F:mRNA binding"/>
    <property type="evidence" value="ECO:0007669"/>
    <property type="project" value="TreeGrafter"/>
</dbReference>
<protein>
    <submittedName>
        <fullName evidence="11">RNA-binding protein</fullName>
    </submittedName>
    <submittedName>
        <fullName evidence="12">RRM domain-containing protein</fullName>
    </submittedName>
</protein>
<dbReference type="STRING" id="6248.A0A0K0E1C1"/>
<dbReference type="InterPro" id="IPR035979">
    <property type="entry name" value="RBD_domain_sf"/>
</dbReference>
<evidence type="ECO:0000256" key="6">
    <source>
        <dbReference type="ARBA" id="ARBA00022884"/>
    </source>
</evidence>
<evidence type="ECO:0000256" key="4">
    <source>
        <dbReference type="ARBA" id="ARBA00022553"/>
    </source>
</evidence>
<dbReference type="GO" id="GO:0006417">
    <property type="term" value="P:regulation of translation"/>
    <property type="evidence" value="ECO:0007669"/>
    <property type="project" value="TreeGrafter"/>
</dbReference>
<dbReference type="CDD" id="cd12323">
    <property type="entry name" value="RRM2_MSI"/>
    <property type="match status" value="1"/>
</dbReference>
<dbReference type="SUPFAM" id="SSF54928">
    <property type="entry name" value="RNA-binding domain, RBD"/>
    <property type="match status" value="2"/>
</dbReference>
<dbReference type="FunFam" id="3.30.70.330:FF:000025">
    <property type="entry name" value="RNA-binding protein Musashi homolog 2 isoform X1"/>
    <property type="match status" value="1"/>
</dbReference>
<feature type="domain" description="RRM" evidence="9">
    <location>
        <begin position="219"/>
        <end position="296"/>
    </location>
</feature>
<feature type="region of interest" description="Disordered" evidence="8">
    <location>
        <begin position="92"/>
        <end position="129"/>
    </location>
</feature>
<dbReference type="AlphaFoldDB" id="A0A0K0E1C1"/>
<evidence type="ECO:0000256" key="3">
    <source>
        <dbReference type="ARBA" id="ARBA00022490"/>
    </source>
</evidence>
<comment type="subcellular location">
    <subcellularLocation>
        <location evidence="1">Cytoplasm</location>
    </subcellularLocation>
</comment>
<name>A0A0K0E1C1_STRER</name>
<evidence type="ECO:0000256" key="2">
    <source>
        <dbReference type="ARBA" id="ARBA00006635"/>
    </source>
</evidence>
<accession>A0A0K0E1C1</accession>
<evidence type="ECO:0000256" key="5">
    <source>
        <dbReference type="ARBA" id="ARBA00022737"/>
    </source>
</evidence>
<reference evidence="11" key="1">
    <citation type="submission" date="2015-08" db="UniProtKB">
        <authorList>
            <consortium name="WormBaseParasite"/>
        </authorList>
    </citation>
    <scope>IDENTIFICATION</scope>
</reference>
<evidence type="ECO:0000313" key="11">
    <source>
        <dbReference type="WBParaSite" id="SSTP_0000328600.1"/>
    </source>
</evidence>
<dbReference type="PROSITE" id="PS50102">
    <property type="entry name" value="RRM"/>
    <property type="match status" value="2"/>
</dbReference>
<dbReference type="InterPro" id="IPR000504">
    <property type="entry name" value="RRM_dom"/>
</dbReference>
<keyword evidence="4" id="KW-0597">Phosphoprotein</keyword>
<dbReference type="Proteomes" id="UP000035681">
    <property type="component" value="Unplaced"/>
</dbReference>
<comment type="similarity">
    <text evidence="2">Belongs to the Musashi family.</text>
</comment>
<keyword evidence="5" id="KW-0677">Repeat</keyword>
<organism evidence="11">
    <name type="scientific">Strongyloides stercoralis</name>
    <name type="common">Threadworm</name>
    <dbReference type="NCBI Taxonomy" id="6248"/>
    <lineage>
        <taxon>Eukaryota</taxon>
        <taxon>Metazoa</taxon>
        <taxon>Ecdysozoa</taxon>
        <taxon>Nematoda</taxon>
        <taxon>Chromadorea</taxon>
        <taxon>Rhabditida</taxon>
        <taxon>Tylenchina</taxon>
        <taxon>Panagrolaimomorpha</taxon>
        <taxon>Strongyloidoidea</taxon>
        <taxon>Strongyloididae</taxon>
        <taxon>Strongyloides</taxon>
    </lineage>
</organism>
<feature type="region of interest" description="Disordered" evidence="8">
    <location>
        <begin position="1"/>
        <end position="20"/>
    </location>
</feature>
<dbReference type="SMART" id="SM00360">
    <property type="entry name" value="RRM"/>
    <property type="match status" value="2"/>
</dbReference>
<dbReference type="CDD" id="cd12576">
    <property type="entry name" value="RRM1_MSI"/>
    <property type="match status" value="1"/>
</dbReference>
<dbReference type="PANTHER" id="PTHR48032">
    <property type="entry name" value="RNA-BINDING PROTEIN MUSASHI HOMOLOG RBP6"/>
    <property type="match status" value="1"/>
</dbReference>
<proteinExistence type="inferred from homology"/>
<dbReference type="Pfam" id="PF00076">
    <property type="entry name" value="RRM_1"/>
    <property type="match status" value="2"/>
</dbReference>
<evidence type="ECO:0000313" key="12">
    <source>
        <dbReference type="WBParaSite" id="TCONS_00007288.p1"/>
    </source>
</evidence>
<dbReference type="WBParaSite" id="SSTP_0000328600.1">
    <property type="protein sequence ID" value="SSTP_0000328600.1"/>
    <property type="gene ID" value="SSTP_0000328600"/>
</dbReference>
<evidence type="ECO:0000313" key="10">
    <source>
        <dbReference type="Proteomes" id="UP000035681"/>
    </source>
</evidence>
<evidence type="ECO:0000256" key="1">
    <source>
        <dbReference type="ARBA" id="ARBA00004496"/>
    </source>
</evidence>
<sequence>MSTGGGTAYQHSTHKTNRDQIIEDFKNRKNKVNEYGYGGGGPSNSSDIKSSSLNLTKGIDEVNQNEANDKIGRYDKANKALNNIIIHESIRNDTPTTFNNEHSRGDSGTESYHPDNHLDSDDDNHNNDPRKMFIGGLSWQTTPEKLREYFGQFGEINECMVMRDPQTKRARGFGFITFVNTESVNKVLKKNDHELDNKKIDPKVAYPKKAHQKLVVRTKKIFIGGLGSTSTRDDLKEYFEQYGDVKDTILMYDKSTQRHRGFGFITFESEDVADKVCEIHFHEINGKMVECKKAQPKEIMLPVQINKTRAAAARNVYGLAPEQLLALQNMNNWGNNMPFPNNQGPYPLPYHALMNQMSMSPQRTSPGSYNDVNRVHPLYMPPNRSPLQLYDHPHHPNHQLPSNFGSLNVSGDIFNKYPNHVVAGSNGISR</sequence>
<evidence type="ECO:0000259" key="9">
    <source>
        <dbReference type="PROSITE" id="PS50102"/>
    </source>
</evidence>
<keyword evidence="6 7" id="KW-0694">RNA-binding</keyword>
<dbReference type="InterPro" id="IPR034126">
    <property type="entry name" value="MSI_RRM2"/>
</dbReference>
<feature type="compositionally biased region" description="Basic and acidic residues" evidence="8">
    <location>
        <begin position="101"/>
        <end position="129"/>
    </location>
</feature>